<evidence type="ECO:0008006" key="4">
    <source>
        <dbReference type="Google" id="ProtNLM"/>
    </source>
</evidence>
<accession>A0ABQ2XWZ2</accession>
<keyword evidence="3" id="KW-1185">Reference proteome</keyword>
<name>A0ABQ2XWZ2_9ACTN</name>
<gene>
    <name evidence="2" type="ORF">GCM10010383_77180</name>
</gene>
<keyword evidence="1" id="KW-1133">Transmembrane helix</keyword>
<keyword evidence="1" id="KW-0812">Transmembrane</keyword>
<feature type="transmembrane region" description="Helical" evidence="1">
    <location>
        <begin position="94"/>
        <end position="115"/>
    </location>
</feature>
<proteinExistence type="predicted"/>
<keyword evidence="1" id="KW-0472">Membrane</keyword>
<sequence length="157" mass="15045">MTAAGMTAAGMTVAGGTAPGMTAAGVAEPGMTAAGVTEPGMAAAGTAAAGTADALPTLTAMSALAAGTFLLRLAGPALRTRVGFPERAERLLEVSAVLLLAALAATAALTEGHAFAGPARPLGVLVGGVLAWRRAPFLVVVLAAAGTAALLRVAGFP</sequence>
<reference evidence="3" key="1">
    <citation type="journal article" date="2019" name="Int. J. Syst. Evol. Microbiol.">
        <title>The Global Catalogue of Microorganisms (GCM) 10K type strain sequencing project: providing services to taxonomists for standard genome sequencing and annotation.</title>
        <authorList>
            <consortium name="The Broad Institute Genomics Platform"/>
            <consortium name="The Broad Institute Genome Sequencing Center for Infectious Disease"/>
            <person name="Wu L."/>
            <person name="Ma J."/>
        </authorList>
    </citation>
    <scope>NUCLEOTIDE SEQUENCE [LARGE SCALE GENOMIC DNA]</scope>
    <source>
        <strain evidence="3">JCM 4866</strain>
    </source>
</reference>
<dbReference type="InterPro" id="IPR008407">
    <property type="entry name" value="Brnchd-chn_aa_trnsp_AzlD"/>
</dbReference>
<comment type="caution">
    <text evidence="2">The sequence shown here is derived from an EMBL/GenBank/DDBJ whole genome shotgun (WGS) entry which is preliminary data.</text>
</comment>
<dbReference type="Pfam" id="PF05437">
    <property type="entry name" value="AzlD"/>
    <property type="match status" value="1"/>
</dbReference>
<dbReference type="EMBL" id="BMWC01000022">
    <property type="protein sequence ID" value="GGX35548.1"/>
    <property type="molecule type" value="Genomic_DNA"/>
</dbReference>
<evidence type="ECO:0000313" key="2">
    <source>
        <dbReference type="EMBL" id="GGX35548.1"/>
    </source>
</evidence>
<dbReference type="Proteomes" id="UP000617743">
    <property type="component" value="Unassembled WGS sequence"/>
</dbReference>
<organism evidence="2 3">
    <name type="scientific">Streptomyces lomondensis</name>
    <dbReference type="NCBI Taxonomy" id="68229"/>
    <lineage>
        <taxon>Bacteria</taxon>
        <taxon>Bacillati</taxon>
        <taxon>Actinomycetota</taxon>
        <taxon>Actinomycetes</taxon>
        <taxon>Kitasatosporales</taxon>
        <taxon>Streptomycetaceae</taxon>
        <taxon>Streptomyces</taxon>
    </lineage>
</organism>
<protein>
    <recommendedName>
        <fullName evidence="4">Branched-chain amino acid transporter</fullName>
    </recommendedName>
</protein>
<evidence type="ECO:0000313" key="3">
    <source>
        <dbReference type="Proteomes" id="UP000617743"/>
    </source>
</evidence>
<evidence type="ECO:0000256" key="1">
    <source>
        <dbReference type="SAM" id="Phobius"/>
    </source>
</evidence>
<feature type="transmembrane region" description="Helical" evidence="1">
    <location>
        <begin position="54"/>
        <end position="73"/>
    </location>
</feature>
<feature type="transmembrane region" description="Helical" evidence="1">
    <location>
        <begin position="135"/>
        <end position="154"/>
    </location>
</feature>